<feature type="chain" id="PRO_5005327832" evidence="1">
    <location>
        <begin position="21"/>
        <end position="76"/>
    </location>
</feature>
<keyword evidence="1" id="KW-0732">Signal</keyword>
<evidence type="ECO:0000313" key="2">
    <source>
        <dbReference type="WBParaSite" id="SSTP_0000540200.1"/>
    </source>
</evidence>
<proteinExistence type="predicted"/>
<feature type="signal peptide" evidence="1">
    <location>
        <begin position="1"/>
        <end position="20"/>
    </location>
</feature>
<organism evidence="2">
    <name type="scientific">Strongyloides stercoralis</name>
    <name type="common">Threadworm</name>
    <dbReference type="NCBI Taxonomy" id="6248"/>
    <lineage>
        <taxon>Eukaryota</taxon>
        <taxon>Metazoa</taxon>
        <taxon>Ecdysozoa</taxon>
        <taxon>Nematoda</taxon>
        <taxon>Chromadorea</taxon>
        <taxon>Rhabditida</taxon>
        <taxon>Tylenchina</taxon>
        <taxon>Panagrolaimomorpha</taxon>
        <taxon>Strongyloidoidea</taxon>
        <taxon>Strongyloididae</taxon>
        <taxon>Strongyloides</taxon>
    </lineage>
</organism>
<name>A0A0K0E7C6_STRER</name>
<dbReference type="AlphaFoldDB" id="A0A0K0E7C6"/>
<accession>A0A0K0E7C6</accession>
<reference evidence="2" key="1">
    <citation type="submission" date="2015-08" db="UniProtKB">
        <authorList>
            <consortium name="WormBaseParasite"/>
        </authorList>
    </citation>
    <scope>IDENTIFICATION</scope>
</reference>
<protein>
    <submittedName>
        <fullName evidence="2">Uncharacterized protein</fullName>
    </submittedName>
</protein>
<evidence type="ECO:0000256" key="1">
    <source>
        <dbReference type="SAM" id="SignalP"/>
    </source>
</evidence>
<sequence>MFELYKVVITILCLFQNVYSRPGYGRPPMPEPMPISGGYGGYGGSGSSYGMGGGMPMGGGFGGNGGGFGGGGFGKR</sequence>
<dbReference type="WBParaSite" id="SSTP_0000540200.1">
    <property type="protein sequence ID" value="SSTP_0000540200.1"/>
    <property type="gene ID" value="SSTP_0000540200"/>
</dbReference>